<accession>A0A5E7CQW0</accession>
<sequence length="87" mass="9242">MPGTAHRFTAAFPLPVKTRATGQLPLQNDVLFVVVVALTFARRITRFDQPPAGVVAISHQCLLGAPALVIGVKSLIVDRDQVLAVVA</sequence>
<name>A0A5E7CQW0_PSEFL</name>
<organism evidence="1 2">
    <name type="scientific">Pseudomonas fluorescens</name>
    <dbReference type="NCBI Taxonomy" id="294"/>
    <lineage>
        <taxon>Bacteria</taxon>
        <taxon>Pseudomonadati</taxon>
        <taxon>Pseudomonadota</taxon>
        <taxon>Gammaproteobacteria</taxon>
        <taxon>Pseudomonadales</taxon>
        <taxon>Pseudomonadaceae</taxon>
        <taxon>Pseudomonas</taxon>
    </lineage>
</organism>
<dbReference type="EMBL" id="CABVIB010000015">
    <property type="protein sequence ID" value="VVO07086.1"/>
    <property type="molecule type" value="Genomic_DNA"/>
</dbReference>
<evidence type="ECO:0000313" key="2">
    <source>
        <dbReference type="Proteomes" id="UP000326018"/>
    </source>
</evidence>
<protein>
    <submittedName>
        <fullName evidence="1">Uncharacterized protein</fullName>
    </submittedName>
</protein>
<proteinExistence type="predicted"/>
<dbReference type="Proteomes" id="UP000326018">
    <property type="component" value="Unassembled WGS sequence"/>
</dbReference>
<reference evidence="1 2" key="1">
    <citation type="submission" date="2019-09" db="EMBL/GenBank/DDBJ databases">
        <authorList>
            <person name="Chandra G."/>
            <person name="Truman W A."/>
        </authorList>
    </citation>
    <scope>NUCLEOTIDE SEQUENCE [LARGE SCALE GENOMIC DNA]</scope>
    <source>
        <strain evidence="1">PS712</strain>
    </source>
</reference>
<dbReference type="AlphaFoldDB" id="A0A5E7CQW0"/>
<evidence type="ECO:0000313" key="1">
    <source>
        <dbReference type="EMBL" id="VVO07086.1"/>
    </source>
</evidence>
<gene>
    <name evidence="1" type="ORF">PS712_03147</name>
</gene>